<keyword evidence="1" id="KW-0732">Signal</keyword>
<protein>
    <submittedName>
        <fullName evidence="3">Uncharacterized protein</fullName>
    </submittedName>
</protein>
<dbReference type="Proteomes" id="UP000887013">
    <property type="component" value="Unassembled WGS sequence"/>
</dbReference>
<accession>A0A8X6QVT7</accession>
<evidence type="ECO:0000256" key="1">
    <source>
        <dbReference type="SAM" id="SignalP"/>
    </source>
</evidence>
<dbReference type="AlphaFoldDB" id="A0A8X6QVT7"/>
<organism evidence="3 4">
    <name type="scientific">Nephila pilipes</name>
    <name type="common">Giant wood spider</name>
    <name type="synonym">Nephila maculata</name>
    <dbReference type="NCBI Taxonomy" id="299642"/>
    <lineage>
        <taxon>Eukaryota</taxon>
        <taxon>Metazoa</taxon>
        <taxon>Ecdysozoa</taxon>
        <taxon>Arthropoda</taxon>
        <taxon>Chelicerata</taxon>
        <taxon>Arachnida</taxon>
        <taxon>Araneae</taxon>
        <taxon>Araneomorphae</taxon>
        <taxon>Entelegynae</taxon>
        <taxon>Araneoidea</taxon>
        <taxon>Nephilidae</taxon>
        <taxon>Nephila</taxon>
    </lineage>
</organism>
<feature type="chain" id="PRO_5036658713" evidence="1">
    <location>
        <begin position="17"/>
        <end position="45"/>
    </location>
</feature>
<dbReference type="OrthoDB" id="6410434at2759"/>
<dbReference type="EMBL" id="BMAW01121821">
    <property type="protein sequence ID" value="GFT95848.1"/>
    <property type="molecule type" value="Genomic_DNA"/>
</dbReference>
<reference evidence="3" key="1">
    <citation type="submission" date="2020-08" db="EMBL/GenBank/DDBJ databases">
        <title>Multicomponent nature underlies the extraordinary mechanical properties of spider dragline silk.</title>
        <authorList>
            <person name="Kono N."/>
            <person name="Nakamura H."/>
            <person name="Mori M."/>
            <person name="Yoshida Y."/>
            <person name="Ohtoshi R."/>
            <person name="Malay A.D."/>
            <person name="Moran D.A.P."/>
            <person name="Tomita M."/>
            <person name="Numata K."/>
            <person name="Arakawa K."/>
        </authorList>
    </citation>
    <scope>NUCLEOTIDE SEQUENCE</scope>
</reference>
<evidence type="ECO:0000313" key="2">
    <source>
        <dbReference type="EMBL" id="GFT95848.1"/>
    </source>
</evidence>
<feature type="signal peptide" evidence="1">
    <location>
        <begin position="1"/>
        <end position="16"/>
    </location>
</feature>
<evidence type="ECO:0000313" key="3">
    <source>
        <dbReference type="EMBL" id="GFU33423.1"/>
    </source>
</evidence>
<name>A0A8X6QVT7_NEPPI</name>
<proteinExistence type="predicted"/>
<gene>
    <name evidence="3" type="ORF">NPIL_272211</name>
    <name evidence="2" type="ORF">NPIL_49401</name>
</gene>
<evidence type="ECO:0000313" key="4">
    <source>
        <dbReference type="Proteomes" id="UP000887013"/>
    </source>
</evidence>
<dbReference type="EMBL" id="BMAW01083362">
    <property type="protein sequence ID" value="GFU33423.1"/>
    <property type="molecule type" value="Genomic_DNA"/>
</dbReference>
<feature type="non-terminal residue" evidence="3">
    <location>
        <position position="1"/>
    </location>
</feature>
<sequence length="45" mass="4729">MKFLVLLLGLAAVVLAEEEDTELPRLAMQNPDLFGGDMAGIDGPG</sequence>
<comment type="caution">
    <text evidence="3">The sequence shown here is derived from an EMBL/GenBank/DDBJ whole genome shotgun (WGS) entry which is preliminary data.</text>
</comment>
<keyword evidence="4" id="KW-1185">Reference proteome</keyword>